<accession>A0A0G4FW09</accession>
<name>A0A0G4FW09_9ALVE</name>
<dbReference type="AlphaFoldDB" id="A0A0G4FW09"/>
<reference evidence="3" key="1">
    <citation type="submission" date="2014-11" db="EMBL/GenBank/DDBJ databases">
        <authorList>
            <person name="Otto D Thomas"/>
            <person name="Naeem Raeece"/>
        </authorList>
    </citation>
    <scope>NUCLEOTIDE SEQUENCE</scope>
</reference>
<dbReference type="VEuPathDB" id="CryptoDB:Cvel_19064"/>
<organism evidence="3">
    <name type="scientific">Chromera velia CCMP2878</name>
    <dbReference type="NCBI Taxonomy" id="1169474"/>
    <lineage>
        <taxon>Eukaryota</taxon>
        <taxon>Sar</taxon>
        <taxon>Alveolata</taxon>
        <taxon>Colpodellida</taxon>
        <taxon>Chromeraceae</taxon>
        <taxon>Chromera</taxon>
    </lineage>
</organism>
<evidence type="ECO:0000313" key="3">
    <source>
        <dbReference type="EMBL" id="CEM19379.1"/>
    </source>
</evidence>
<sequence>MQPARVVQSRRGGAFKPLLSRESGGTLACRRTRFFHSFLQQDGTQREAGPPSSAGFRLPPRAVSVSFRFAKEARRRKHAFAMQAPPVGEVSQTRQVQPSIDTAKELILQRRRRQYIQEYEGGPVDRYLPAENPHRFMVEALKLTPEENVFQYVFAGASVLSFLALVAFPFWYFGVFTPYLEEQRPQEAAGAQVGVPALPGPFEVLGGFQKMADVLERPFPTLLLLFRDDGVRRGKGEEKDFFGEANLRLFKRVSELLSKHKVPLAVSALDVSDPSVPPKFSEAVPASATPWAQLVVPFAKDGEAGLCDIDPLKLVLGGEKEGEGDASGRSIGLSKPLPGEDPNEVWTPAASAEFGTYSCRGLLWAVGSVLPGLPLEIFQEAKEIDEEHEKFLRQEFRKRFVD</sequence>
<keyword evidence="2" id="KW-1133">Transmembrane helix</keyword>
<evidence type="ECO:0000256" key="1">
    <source>
        <dbReference type="SAM" id="MobiDB-lite"/>
    </source>
</evidence>
<evidence type="ECO:0008006" key="4">
    <source>
        <dbReference type="Google" id="ProtNLM"/>
    </source>
</evidence>
<feature type="transmembrane region" description="Helical" evidence="2">
    <location>
        <begin position="152"/>
        <end position="173"/>
    </location>
</feature>
<evidence type="ECO:0000256" key="2">
    <source>
        <dbReference type="SAM" id="Phobius"/>
    </source>
</evidence>
<keyword evidence="2" id="KW-0472">Membrane</keyword>
<feature type="region of interest" description="Disordered" evidence="1">
    <location>
        <begin position="320"/>
        <end position="342"/>
    </location>
</feature>
<protein>
    <recommendedName>
        <fullName evidence="4">Transmembrane protein</fullName>
    </recommendedName>
</protein>
<gene>
    <name evidence="3" type="ORF">Cvel_19064</name>
</gene>
<proteinExistence type="predicted"/>
<keyword evidence="2" id="KW-0812">Transmembrane</keyword>
<dbReference type="EMBL" id="CDMZ01000681">
    <property type="protein sequence ID" value="CEM19379.1"/>
    <property type="molecule type" value="Genomic_DNA"/>
</dbReference>